<dbReference type="Pfam" id="PF00884">
    <property type="entry name" value="Sulfatase"/>
    <property type="match status" value="1"/>
</dbReference>
<dbReference type="AlphaFoldDB" id="A0A345E271"/>
<dbReference type="InterPro" id="IPR050738">
    <property type="entry name" value="Sulfatase"/>
</dbReference>
<dbReference type="EMBL" id="CP031150">
    <property type="protein sequence ID" value="AXG06293.1"/>
    <property type="molecule type" value="Genomic_DNA"/>
</dbReference>
<proteinExistence type="inferred from homology"/>
<dbReference type="CDD" id="cd16148">
    <property type="entry name" value="sulfatase_like"/>
    <property type="match status" value="1"/>
</dbReference>
<dbReference type="GO" id="GO:0004065">
    <property type="term" value="F:arylsulfatase activity"/>
    <property type="evidence" value="ECO:0007669"/>
    <property type="project" value="TreeGrafter"/>
</dbReference>
<dbReference type="InterPro" id="IPR000917">
    <property type="entry name" value="Sulfatase_N"/>
</dbReference>
<feature type="domain" description="Sulfatase N-terminal" evidence="2">
    <location>
        <begin position="6"/>
        <end position="344"/>
    </location>
</feature>
<protein>
    <recommendedName>
        <fullName evidence="2">Sulfatase N-terminal domain-containing protein</fullName>
    </recommendedName>
</protein>
<sequence>MSHQMPNVLYITIDSIRADRVGFVGESHDTTPFLDKLAHKGTTFEYAIASGIPTYYSFKSLLGGINSLSHNKGIGLPDTATSLPEVFQKEGYSTAGFNAKNPWLTQAYGYDRGFDTYQDFISTDDSRINIGQITSKLKRCAKRTVSFSETLTDRLGRLGRMTNAFFGSQPLTPAEPLTEAASKWLQTRSGEDPFFLWIHYMDPHYPWIPPVEFLSDDTDANISRFEIGRIWHTVAHEYKKENASVDDETIAQINQLYDAEIRRTDAAISRLVSTLKEQNEFADTLLAVVGDHGTELYDHGGFSHGPDTLYQEIIRVPLLFHGPGVEHETRELAALVDVPQTIVGSVNEIQKSPKSFEGIDLFETTRQGVSTEVVYDYDPALGENTDNELLQARMEPPWKLIRNQQLASLELYNLEDDPDEYEPVQGECEKRATLESELDSHRDFIHRRNRTVAEKKRIRRRIAELREAGKI</sequence>
<dbReference type="PANTHER" id="PTHR42693:SF33">
    <property type="entry name" value="ARYLSULFATASE"/>
    <property type="match status" value="1"/>
</dbReference>
<accession>A0A345E271</accession>
<dbReference type="InterPro" id="IPR017850">
    <property type="entry name" value="Alkaline_phosphatase_core_sf"/>
</dbReference>
<keyword evidence="4" id="KW-1185">Reference proteome</keyword>
<comment type="similarity">
    <text evidence="1">Belongs to the sulfatase family.</text>
</comment>
<gene>
    <name evidence="3" type="ORF">DU500_07500</name>
</gene>
<evidence type="ECO:0000256" key="1">
    <source>
        <dbReference type="ARBA" id="ARBA00008779"/>
    </source>
</evidence>
<evidence type="ECO:0000313" key="4">
    <source>
        <dbReference type="Proteomes" id="UP000253273"/>
    </source>
</evidence>
<reference evidence="3 4" key="1">
    <citation type="submission" date="2018-07" db="EMBL/GenBank/DDBJ databases">
        <title>Genome sequences of Haloplanus sp. CBA1113.</title>
        <authorList>
            <person name="Kim Y.B."/>
            <person name="Roh S.W."/>
        </authorList>
    </citation>
    <scope>NUCLEOTIDE SEQUENCE [LARGE SCALE GENOMIC DNA]</scope>
    <source>
        <strain evidence="3 4">CBA1113</strain>
    </source>
</reference>
<dbReference type="Proteomes" id="UP000253273">
    <property type="component" value="Chromosome"/>
</dbReference>
<dbReference type="KEGG" id="haj:DU500_07500"/>
<dbReference type="SUPFAM" id="SSF53649">
    <property type="entry name" value="Alkaline phosphatase-like"/>
    <property type="match status" value="1"/>
</dbReference>
<name>A0A345E271_9EURY</name>
<dbReference type="Gene3D" id="3.40.720.10">
    <property type="entry name" value="Alkaline Phosphatase, subunit A"/>
    <property type="match status" value="1"/>
</dbReference>
<evidence type="ECO:0000313" key="3">
    <source>
        <dbReference type="EMBL" id="AXG06293.1"/>
    </source>
</evidence>
<evidence type="ECO:0000259" key="2">
    <source>
        <dbReference type="Pfam" id="PF00884"/>
    </source>
</evidence>
<organism evidence="3 4">
    <name type="scientific">Haloplanus rubicundus</name>
    <dbReference type="NCBI Taxonomy" id="1547898"/>
    <lineage>
        <taxon>Archaea</taxon>
        <taxon>Methanobacteriati</taxon>
        <taxon>Methanobacteriota</taxon>
        <taxon>Stenosarchaea group</taxon>
        <taxon>Halobacteria</taxon>
        <taxon>Halobacteriales</taxon>
        <taxon>Haloferacaceae</taxon>
        <taxon>Haloplanus</taxon>
    </lineage>
</organism>
<dbReference type="PANTHER" id="PTHR42693">
    <property type="entry name" value="ARYLSULFATASE FAMILY MEMBER"/>
    <property type="match status" value="1"/>
</dbReference>